<dbReference type="RefSeq" id="WP_206643310.1">
    <property type="nucleotide sequence ID" value="NZ_CP071247.1"/>
</dbReference>
<gene>
    <name evidence="4" type="ORF">LPB19_12920</name>
</gene>
<dbReference type="CDD" id="cd00093">
    <property type="entry name" value="HTH_XRE"/>
    <property type="match status" value="1"/>
</dbReference>
<evidence type="ECO:0000259" key="3">
    <source>
        <dbReference type="Pfam" id="PF13464"/>
    </source>
</evidence>
<name>A0ABX7MPG5_9GAMM</name>
<feature type="compositionally biased region" description="Low complexity" evidence="1">
    <location>
        <begin position="270"/>
        <end position="285"/>
    </location>
</feature>
<organism evidence="4 5">
    <name type="scientific">Marinobacter salinisoli</name>
    <dbReference type="NCBI Taxonomy" id="2769486"/>
    <lineage>
        <taxon>Bacteria</taxon>
        <taxon>Pseudomonadati</taxon>
        <taxon>Pseudomonadota</taxon>
        <taxon>Gammaproteobacteria</taxon>
        <taxon>Pseudomonadales</taxon>
        <taxon>Marinobacteraceae</taxon>
        <taxon>Marinobacter</taxon>
    </lineage>
</organism>
<reference evidence="4 5" key="1">
    <citation type="submission" date="2021-03" db="EMBL/GenBank/DDBJ databases">
        <title>Genome sequencing of Marinobacter sp. LPB0319.</title>
        <authorList>
            <person name="Kim J."/>
        </authorList>
    </citation>
    <scope>NUCLEOTIDE SEQUENCE [LARGE SCALE GENOMIC DNA]</scope>
    <source>
        <strain evidence="4 5">LPB0319</strain>
    </source>
</reference>
<dbReference type="Pfam" id="PF13464">
    <property type="entry name" value="RodZ_C"/>
    <property type="match status" value="1"/>
</dbReference>
<dbReference type="Gene3D" id="1.10.260.40">
    <property type="entry name" value="lambda repressor-like DNA-binding domains"/>
    <property type="match status" value="1"/>
</dbReference>
<keyword evidence="2" id="KW-0472">Membrane</keyword>
<evidence type="ECO:0000313" key="5">
    <source>
        <dbReference type="Proteomes" id="UP000663555"/>
    </source>
</evidence>
<feature type="compositionally biased region" description="Polar residues" evidence="1">
    <location>
        <begin position="173"/>
        <end position="182"/>
    </location>
</feature>
<dbReference type="PANTHER" id="PTHR34475">
    <property type="match status" value="1"/>
</dbReference>
<feature type="domain" description="Cytoskeleton protein RodZ-like C-terminal" evidence="3">
    <location>
        <begin position="337"/>
        <end position="407"/>
    </location>
</feature>
<dbReference type="InterPro" id="IPR050400">
    <property type="entry name" value="Bact_Cytoskel_RodZ"/>
</dbReference>
<proteinExistence type="predicted"/>
<dbReference type="InterPro" id="IPR001387">
    <property type="entry name" value="Cro/C1-type_HTH"/>
</dbReference>
<evidence type="ECO:0000256" key="1">
    <source>
        <dbReference type="SAM" id="MobiDB-lite"/>
    </source>
</evidence>
<sequence length="412" mass="43632">MANDEVSQPEPRESVGQKLKRAREQLGLSETDVANAQHLRTGVIQAIEAGEFKKIDSELFLKGYVRAYARMVGLGADEIISDLDEELEPLRAAKQEAVEANPLINIERRREKKRRVARGLFFTGILVLAGYLAFAFILPKTDFEFPSELFNASAPGDTEGALEDPETSAGPDSESTLEQQTLEPELTSPEGTGSAEESPATATVSEAGGAPELDSAAREQAAGGTAEQDERPLDDRVADTSSEVPVSDASDEASVEEPLLSESVADITESESVATETSTQQQAAVGDGEVSETMTQEPVVGEPGLESETDSAAPELTEAAPVQATEDSAGTTVSLEISFIGDCWIQVTDADGDRLVSALRRSGDRLEVSGTAPLSVVVGAVDAVSAIQFAGQPVDLSNFRVVNNRSEFTLSL</sequence>
<dbReference type="SUPFAM" id="SSF47413">
    <property type="entry name" value="lambda repressor-like DNA-binding domains"/>
    <property type="match status" value="1"/>
</dbReference>
<dbReference type="InterPro" id="IPR025194">
    <property type="entry name" value="RodZ-like_C"/>
</dbReference>
<dbReference type="InterPro" id="IPR010982">
    <property type="entry name" value="Lambda_DNA-bd_dom_sf"/>
</dbReference>
<keyword evidence="2" id="KW-1133">Transmembrane helix</keyword>
<evidence type="ECO:0000256" key="2">
    <source>
        <dbReference type="SAM" id="Phobius"/>
    </source>
</evidence>
<feature type="transmembrane region" description="Helical" evidence="2">
    <location>
        <begin position="116"/>
        <end position="138"/>
    </location>
</feature>
<evidence type="ECO:0000313" key="4">
    <source>
        <dbReference type="EMBL" id="QSP94088.1"/>
    </source>
</evidence>
<feature type="compositionally biased region" description="Basic and acidic residues" evidence="1">
    <location>
        <begin position="228"/>
        <end position="238"/>
    </location>
</feature>
<protein>
    <submittedName>
        <fullName evidence="4">DUF4115 domain-containing protein</fullName>
    </submittedName>
</protein>
<dbReference type="Pfam" id="PF13413">
    <property type="entry name" value="HTH_25"/>
    <property type="match status" value="1"/>
</dbReference>
<keyword evidence="5" id="KW-1185">Reference proteome</keyword>
<feature type="region of interest" description="Disordered" evidence="1">
    <location>
        <begin position="151"/>
        <end position="328"/>
    </location>
</feature>
<accession>A0ABX7MPG5</accession>
<dbReference type="Proteomes" id="UP000663555">
    <property type="component" value="Chromosome"/>
</dbReference>
<keyword evidence="2" id="KW-0812">Transmembrane</keyword>
<dbReference type="PANTHER" id="PTHR34475:SF1">
    <property type="entry name" value="CYTOSKELETON PROTEIN RODZ"/>
    <property type="match status" value="1"/>
</dbReference>
<dbReference type="EMBL" id="CP071247">
    <property type="protein sequence ID" value="QSP94088.1"/>
    <property type="molecule type" value="Genomic_DNA"/>
</dbReference>